<dbReference type="AlphaFoldDB" id="A0A2T1A6S2"/>
<gene>
    <name evidence="1" type="ORF">CLV47_101425</name>
</gene>
<name>A0A2T1A6S2_9ACTN</name>
<accession>A0A2T1A6S2</accession>
<evidence type="ECO:0000313" key="2">
    <source>
        <dbReference type="Proteomes" id="UP000237752"/>
    </source>
</evidence>
<dbReference type="OrthoDB" id="8452290at2"/>
<protein>
    <submittedName>
        <fullName evidence="1">Uncharacterized protein</fullName>
    </submittedName>
</protein>
<sequence>MKPDVPVVMGGFLAALATEIAPNLGGEYSAGNASTMGLALFFAGQEFERAAEIRVRENTEMRELFADAQASDVVADEALRARLREASKGTDESLAISALDQSNAELKTLLIDMQVALEASTTTSAAQLEDKVWNHLVGSAERRKLVLPPTA</sequence>
<organism evidence="1 2">
    <name type="scientific">Antricoccus suffuscus</name>
    <dbReference type="NCBI Taxonomy" id="1629062"/>
    <lineage>
        <taxon>Bacteria</taxon>
        <taxon>Bacillati</taxon>
        <taxon>Actinomycetota</taxon>
        <taxon>Actinomycetes</taxon>
        <taxon>Geodermatophilales</taxon>
        <taxon>Antricoccaceae</taxon>
        <taxon>Antricoccus</taxon>
    </lineage>
</organism>
<reference evidence="1 2" key="1">
    <citation type="submission" date="2018-03" db="EMBL/GenBank/DDBJ databases">
        <title>Genomic Encyclopedia of Archaeal and Bacterial Type Strains, Phase II (KMG-II): from individual species to whole genera.</title>
        <authorList>
            <person name="Goeker M."/>
        </authorList>
    </citation>
    <scope>NUCLEOTIDE SEQUENCE [LARGE SCALE GENOMIC DNA]</scope>
    <source>
        <strain evidence="1 2">DSM 100065</strain>
    </source>
</reference>
<dbReference type="RefSeq" id="WP_106347326.1">
    <property type="nucleotide sequence ID" value="NZ_PVUE01000001.1"/>
</dbReference>
<keyword evidence="2" id="KW-1185">Reference proteome</keyword>
<dbReference type="EMBL" id="PVUE01000001">
    <property type="protein sequence ID" value="PRZ44299.1"/>
    <property type="molecule type" value="Genomic_DNA"/>
</dbReference>
<proteinExistence type="predicted"/>
<comment type="caution">
    <text evidence="1">The sequence shown here is derived from an EMBL/GenBank/DDBJ whole genome shotgun (WGS) entry which is preliminary data.</text>
</comment>
<dbReference type="Proteomes" id="UP000237752">
    <property type="component" value="Unassembled WGS sequence"/>
</dbReference>
<evidence type="ECO:0000313" key="1">
    <source>
        <dbReference type="EMBL" id="PRZ44299.1"/>
    </source>
</evidence>